<gene>
    <name evidence="1" type="ORF">G3T38_03730</name>
</gene>
<reference evidence="1 2" key="1">
    <citation type="journal article" date="2014" name="Int. J. Syst. Evol. Microbiol.">
        <title>Nocardioides zeae sp. nov., isolated from the stem of Zea mays.</title>
        <authorList>
            <person name="Glaeser S.P."/>
            <person name="McInroy J.A."/>
            <person name="Busse H.J."/>
            <person name="Kampfer P."/>
        </authorList>
    </citation>
    <scope>NUCLEOTIDE SEQUENCE [LARGE SCALE GENOMIC DNA]</scope>
    <source>
        <strain evidence="1 2">JCM 30728</strain>
    </source>
</reference>
<dbReference type="AlphaFoldDB" id="A0A6P0HFL0"/>
<name>A0A6P0HFL0_9ACTN</name>
<proteinExistence type="predicted"/>
<dbReference type="EMBL" id="JAAGXA010000002">
    <property type="protein sequence ID" value="NEN77381.1"/>
    <property type="molecule type" value="Genomic_DNA"/>
</dbReference>
<evidence type="ECO:0000313" key="2">
    <source>
        <dbReference type="Proteomes" id="UP000468687"/>
    </source>
</evidence>
<accession>A0A6P0HFL0</accession>
<dbReference type="Proteomes" id="UP000468687">
    <property type="component" value="Unassembled WGS sequence"/>
</dbReference>
<sequence>MARMDPKKAATLATTGVTLAVKYGPQLKLAWDKGGKQAAQAAARRAGLVRAKRQAHAHAAGLVDASVLQLAPGGDTVYVVLSGSTPVAAYPPVETPLGELVAHADLTRAVAPEKPRSLRRGGS</sequence>
<dbReference type="RefSeq" id="WP_163770753.1">
    <property type="nucleotide sequence ID" value="NZ_JAAGXA010000002.1"/>
</dbReference>
<organism evidence="1 2">
    <name type="scientific">Nocardioides zeae</name>
    <dbReference type="NCBI Taxonomy" id="1457234"/>
    <lineage>
        <taxon>Bacteria</taxon>
        <taxon>Bacillati</taxon>
        <taxon>Actinomycetota</taxon>
        <taxon>Actinomycetes</taxon>
        <taxon>Propionibacteriales</taxon>
        <taxon>Nocardioidaceae</taxon>
        <taxon>Nocardioides</taxon>
    </lineage>
</organism>
<comment type="caution">
    <text evidence="1">The sequence shown here is derived from an EMBL/GenBank/DDBJ whole genome shotgun (WGS) entry which is preliminary data.</text>
</comment>
<evidence type="ECO:0000313" key="1">
    <source>
        <dbReference type="EMBL" id="NEN77381.1"/>
    </source>
</evidence>
<keyword evidence="2" id="KW-1185">Reference proteome</keyword>
<protein>
    <submittedName>
        <fullName evidence="1">Uncharacterized protein</fullName>
    </submittedName>
</protein>